<dbReference type="Pfam" id="PF02666">
    <property type="entry name" value="PS_Dcarbxylase"/>
    <property type="match status" value="1"/>
</dbReference>
<keyword evidence="4" id="KW-0444">Lipid biosynthesis</keyword>
<comment type="cofactor">
    <cofactor evidence="1">
        <name>pyruvate</name>
        <dbReference type="ChEBI" id="CHEBI:15361"/>
    </cofactor>
</comment>
<dbReference type="InterPro" id="IPR003817">
    <property type="entry name" value="PS_Dcarbxylase"/>
</dbReference>
<keyword evidence="7" id="KW-0594">Phospholipid biosynthesis</keyword>
<evidence type="ECO:0000256" key="8">
    <source>
        <dbReference type="ARBA" id="ARBA00023239"/>
    </source>
</evidence>
<proteinExistence type="predicted"/>
<comment type="pathway">
    <text evidence="2">Lipid metabolism.</text>
</comment>
<comment type="pathway">
    <text evidence="11">Phospholipid metabolism; phosphatidylethanolamine biosynthesis.</text>
</comment>
<dbReference type="PANTHER" id="PTHR10067:SF17">
    <property type="entry name" value="PHOSPHATIDYLSERINE DECARBOXYLASE PROENZYME 2"/>
    <property type="match status" value="1"/>
</dbReference>
<evidence type="ECO:0000256" key="2">
    <source>
        <dbReference type="ARBA" id="ARBA00005189"/>
    </source>
</evidence>
<evidence type="ECO:0000256" key="5">
    <source>
        <dbReference type="ARBA" id="ARBA00022793"/>
    </source>
</evidence>
<protein>
    <recommendedName>
        <fullName evidence="3">phosphatidylserine decarboxylase</fullName>
        <ecNumber evidence="3">4.1.1.65</ecNumber>
    </recommendedName>
</protein>
<dbReference type="EMBL" id="CAXHTA020000019">
    <property type="protein sequence ID" value="CAL5229062.1"/>
    <property type="molecule type" value="Genomic_DNA"/>
</dbReference>
<keyword evidence="10" id="KW-0670">Pyruvate</keyword>
<evidence type="ECO:0000256" key="7">
    <source>
        <dbReference type="ARBA" id="ARBA00023209"/>
    </source>
</evidence>
<evidence type="ECO:0000256" key="4">
    <source>
        <dbReference type="ARBA" id="ARBA00022516"/>
    </source>
</evidence>
<keyword evidence="6" id="KW-0443">Lipid metabolism</keyword>
<keyword evidence="8" id="KW-0456">Lyase</keyword>
<dbReference type="Proteomes" id="UP001497392">
    <property type="component" value="Unassembled WGS sequence"/>
</dbReference>
<evidence type="ECO:0000256" key="1">
    <source>
        <dbReference type="ARBA" id="ARBA00001928"/>
    </source>
</evidence>
<sequence length="324" mass="36118">MDNFWKEWAHFFLGPLPASFTSLSPKVVTRDGVVVKEKVPLKTSVQLGFLHATWLGQQLARTSLLRWYLAWTSAKLGTKYDSPESAGLIAHFIQAYGVDLSEIERDPQDYRTLNEFFSRRLRPDARPIHQPRDPSCAVQPTDARLMVFESVSEATRVWIKGERFSLNTLCSNLWSPKQLEGCSLVLSRLAPQDYHRFHAPCEGSVRGVHHIPGEFYSVKPVAVNSPIDVYDCNKRAILELDTPQFGEVLYIMIAAVQVGSIKLTAGSGESVKKGQELGWFQYGGSTVITVFRRGAIKYGADLLQNSLQAVETLVKMGSSLGTAL</sequence>
<dbReference type="EC" id="4.1.1.65" evidence="3"/>
<dbReference type="NCBIfam" id="TIGR00163">
    <property type="entry name" value="PS_decarb"/>
    <property type="match status" value="1"/>
</dbReference>
<dbReference type="InterPro" id="IPR033177">
    <property type="entry name" value="PSD-B"/>
</dbReference>
<evidence type="ECO:0000256" key="3">
    <source>
        <dbReference type="ARBA" id="ARBA00012243"/>
    </source>
</evidence>
<reference evidence="12 13" key="1">
    <citation type="submission" date="2024-06" db="EMBL/GenBank/DDBJ databases">
        <authorList>
            <person name="Kraege A."/>
            <person name="Thomma B."/>
        </authorList>
    </citation>
    <scope>NUCLEOTIDE SEQUENCE [LARGE SCALE GENOMIC DNA]</scope>
</reference>
<evidence type="ECO:0000256" key="10">
    <source>
        <dbReference type="ARBA" id="ARBA00023317"/>
    </source>
</evidence>
<evidence type="ECO:0000313" key="13">
    <source>
        <dbReference type="Proteomes" id="UP001497392"/>
    </source>
</evidence>
<evidence type="ECO:0000256" key="11">
    <source>
        <dbReference type="ARBA" id="ARBA00024326"/>
    </source>
</evidence>
<evidence type="ECO:0000256" key="9">
    <source>
        <dbReference type="ARBA" id="ARBA00023264"/>
    </source>
</evidence>
<keyword evidence="13" id="KW-1185">Reference proteome</keyword>
<name>A0ABP1GAD9_9CHLO</name>
<accession>A0ABP1GAD9</accession>
<comment type="caution">
    <text evidence="12">The sequence shown here is derived from an EMBL/GenBank/DDBJ whole genome shotgun (WGS) entry which is preliminary data.</text>
</comment>
<gene>
    <name evidence="12" type="primary">g12311</name>
    <name evidence="12" type="ORF">VP750_LOCUS10968</name>
</gene>
<keyword evidence="5" id="KW-0210">Decarboxylase</keyword>
<organism evidence="12 13">
    <name type="scientific">Coccomyxa viridis</name>
    <dbReference type="NCBI Taxonomy" id="1274662"/>
    <lineage>
        <taxon>Eukaryota</taxon>
        <taxon>Viridiplantae</taxon>
        <taxon>Chlorophyta</taxon>
        <taxon>core chlorophytes</taxon>
        <taxon>Trebouxiophyceae</taxon>
        <taxon>Trebouxiophyceae incertae sedis</taxon>
        <taxon>Coccomyxaceae</taxon>
        <taxon>Coccomyxa</taxon>
    </lineage>
</organism>
<evidence type="ECO:0000256" key="6">
    <source>
        <dbReference type="ARBA" id="ARBA00023098"/>
    </source>
</evidence>
<keyword evidence="9" id="KW-1208">Phospholipid metabolism</keyword>
<evidence type="ECO:0000313" key="12">
    <source>
        <dbReference type="EMBL" id="CAL5229062.1"/>
    </source>
</evidence>
<dbReference type="PANTHER" id="PTHR10067">
    <property type="entry name" value="PHOSPHATIDYLSERINE DECARBOXYLASE"/>
    <property type="match status" value="1"/>
</dbReference>